<feature type="domain" description="KilA-N DNA-binding" evidence="1">
    <location>
        <begin position="12"/>
        <end position="80"/>
    </location>
</feature>
<dbReference type="Proteomes" id="UP000230859">
    <property type="component" value="Unassembled WGS sequence"/>
</dbReference>
<protein>
    <recommendedName>
        <fullName evidence="1">KilA-N DNA-binding domain-containing protein</fullName>
    </recommendedName>
</protein>
<organism evidence="2 3">
    <name type="scientific">Candidatus Abzuiibacterium crystallinum</name>
    <dbReference type="NCBI Taxonomy" id="1974748"/>
    <lineage>
        <taxon>Bacteria</taxon>
        <taxon>Pseudomonadati</taxon>
        <taxon>Candidatus Omnitrophota</taxon>
        <taxon>Candidatus Abzuiibacterium</taxon>
    </lineage>
</organism>
<comment type="caution">
    <text evidence="2">The sequence shown here is derived from an EMBL/GenBank/DDBJ whole genome shotgun (WGS) entry which is preliminary data.</text>
</comment>
<evidence type="ECO:0000313" key="3">
    <source>
        <dbReference type="Proteomes" id="UP000230859"/>
    </source>
</evidence>
<dbReference type="EMBL" id="PCVY01000027">
    <property type="protein sequence ID" value="PIQ86894.1"/>
    <property type="molecule type" value="Genomic_DNA"/>
</dbReference>
<sequence length="107" mass="12606">MKGVVIKHMIEEKIYLIRGKRVMIDRDLAQLYGVRTKALNQAVKRNTSRFPDDFMLQLNEEEMKNWRSQFVTSKSENSYRKLSAALKLHLDRIVLLTNGLRTVLNNR</sequence>
<evidence type="ECO:0000259" key="1">
    <source>
        <dbReference type="Pfam" id="PF10543"/>
    </source>
</evidence>
<evidence type="ECO:0000313" key="2">
    <source>
        <dbReference type="EMBL" id="PIQ86894.1"/>
    </source>
</evidence>
<accession>A0A2H0LT97</accession>
<gene>
    <name evidence="2" type="ORF">COV74_02950</name>
</gene>
<name>A0A2H0LT97_9BACT</name>
<proteinExistence type="predicted"/>
<dbReference type="Pfam" id="PF10543">
    <property type="entry name" value="ORF6N"/>
    <property type="match status" value="1"/>
</dbReference>
<dbReference type="AlphaFoldDB" id="A0A2H0LT97"/>
<dbReference type="InterPro" id="IPR018873">
    <property type="entry name" value="KilA-N_DNA-bd_domain"/>
</dbReference>
<reference evidence="2 3" key="1">
    <citation type="submission" date="2017-09" db="EMBL/GenBank/DDBJ databases">
        <title>Depth-based differentiation of microbial function through sediment-hosted aquifers and enrichment of novel symbionts in the deep terrestrial subsurface.</title>
        <authorList>
            <person name="Probst A.J."/>
            <person name="Ladd B."/>
            <person name="Jarett J.K."/>
            <person name="Geller-Mcgrath D.E."/>
            <person name="Sieber C.M."/>
            <person name="Emerson J.B."/>
            <person name="Anantharaman K."/>
            <person name="Thomas B.C."/>
            <person name="Malmstrom R."/>
            <person name="Stieglmeier M."/>
            <person name="Klingl A."/>
            <person name="Woyke T."/>
            <person name="Ryan C.M."/>
            <person name="Banfield J.F."/>
        </authorList>
    </citation>
    <scope>NUCLEOTIDE SEQUENCE [LARGE SCALE GENOMIC DNA]</scope>
    <source>
        <strain evidence="2">CG11_big_fil_rev_8_21_14_0_20_45_26</strain>
    </source>
</reference>